<organism evidence="1 2">
    <name type="scientific">Liparis tanakae</name>
    <name type="common">Tanaka's snailfish</name>
    <dbReference type="NCBI Taxonomy" id="230148"/>
    <lineage>
        <taxon>Eukaryota</taxon>
        <taxon>Metazoa</taxon>
        <taxon>Chordata</taxon>
        <taxon>Craniata</taxon>
        <taxon>Vertebrata</taxon>
        <taxon>Euteleostomi</taxon>
        <taxon>Actinopterygii</taxon>
        <taxon>Neopterygii</taxon>
        <taxon>Teleostei</taxon>
        <taxon>Neoteleostei</taxon>
        <taxon>Acanthomorphata</taxon>
        <taxon>Eupercaria</taxon>
        <taxon>Perciformes</taxon>
        <taxon>Cottioidei</taxon>
        <taxon>Cottales</taxon>
        <taxon>Liparidae</taxon>
        <taxon>Liparis</taxon>
    </lineage>
</organism>
<gene>
    <name evidence="1" type="ORF">EYF80_067693</name>
</gene>
<comment type="caution">
    <text evidence="1">The sequence shown here is derived from an EMBL/GenBank/DDBJ whole genome shotgun (WGS) entry which is preliminary data.</text>
</comment>
<name>A0A4Z2E098_9TELE</name>
<protein>
    <submittedName>
        <fullName evidence="1">Uncharacterized protein</fullName>
    </submittedName>
</protein>
<evidence type="ECO:0000313" key="2">
    <source>
        <dbReference type="Proteomes" id="UP000314294"/>
    </source>
</evidence>
<dbReference type="EMBL" id="SRLO01023778">
    <property type="protein sequence ID" value="TNN22193.1"/>
    <property type="molecule type" value="Genomic_DNA"/>
</dbReference>
<dbReference type="Proteomes" id="UP000314294">
    <property type="component" value="Unassembled WGS sequence"/>
</dbReference>
<proteinExistence type="predicted"/>
<accession>A0A4Z2E098</accession>
<reference evidence="1 2" key="1">
    <citation type="submission" date="2019-03" db="EMBL/GenBank/DDBJ databases">
        <title>First draft genome of Liparis tanakae, snailfish: a comprehensive survey of snailfish specific genes.</title>
        <authorList>
            <person name="Kim W."/>
            <person name="Song I."/>
            <person name="Jeong J.-H."/>
            <person name="Kim D."/>
            <person name="Kim S."/>
            <person name="Ryu S."/>
            <person name="Song J.Y."/>
            <person name="Lee S.K."/>
        </authorList>
    </citation>
    <scope>NUCLEOTIDE SEQUENCE [LARGE SCALE GENOMIC DNA]</scope>
    <source>
        <tissue evidence="1">Muscle</tissue>
    </source>
</reference>
<sequence length="15" mass="1803">MLQLTSCFRKVLARH</sequence>
<evidence type="ECO:0000313" key="1">
    <source>
        <dbReference type="EMBL" id="TNN22193.1"/>
    </source>
</evidence>
<keyword evidence="2" id="KW-1185">Reference proteome</keyword>